<dbReference type="OrthoDB" id="2154253at2759"/>
<dbReference type="GO" id="GO:0006886">
    <property type="term" value="P:intracellular protein transport"/>
    <property type="evidence" value="ECO:0007669"/>
    <property type="project" value="InterPro"/>
</dbReference>
<protein>
    <submittedName>
        <fullName evidence="12">MAS20-domain-containing protein</fullName>
    </submittedName>
</protein>
<dbReference type="PRINTS" id="PR00351">
    <property type="entry name" value="OM20RECEPTOR"/>
</dbReference>
<name>A0A5C3KZ97_COPMA</name>
<keyword evidence="5" id="KW-1000">Mitochondrion outer membrane</keyword>
<dbReference type="InterPro" id="IPR046341">
    <property type="entry name" value="SET_dom_sf"/>
</dbReference>
<dbReference type="GO" id="GO:0030150">
    <property type="term" value="P:protein import into mitochondrial matrix"/>
    <property type="evidence" value="ECO:0007669"/>
    <property type="project" value="TreeGrafter"/>
</dbReference>
<dbReference type="SUPFAM" id="SSF82199">
    <property type="entry name" value="SET domain"/>
    <property type="match status" value="1"/>
</dbReference>
<evidence type="ECO:0000259" key="11">
    <source>
        <dbReference type="Pfam" id="PF00856"/>
    </source>
</evidence>
<dbReference type="STRING" id="230819.A0A5C3KZ97"/>
<dbReference type="GO" id="GO:0016031">
    <property type="term" value="P:tRNA import into mitochondrion"/>
    <property type="evidence" value="ECO:0007669"/>
    <property type="project" value="TreeGrafter"/>
</dbReference>
<evidence type="ECO:0000256" key="8">
    <source>
        <dbReference type="ARBA" id="ARBA00023128"/>
    </source>
</evidence>
<sequence>MESRTTLLSVAALVATGVVAYAIYFDYKRRNDVDFRRKLKKERKRVHKSVAESKAAEVAAYSVGADVIKEALEAIRNEPPVPLEERENYFMTQVAMGEQLATQGPTFYVPASIAFFRALRIYPAPAELIGIYEKTVPEPIFKMVIDMTNLDVTSLVEGYFDVFPPKSMNISIKQQEVPSMKSARHTIVVNRDFAAGEVIYKEHPIVAALDPDLQAAGSHCTHCFRIIEPGLSITDEDSSTVLPASYCSKSCLLANKTQSHGLLFTLENPLPAELLAGPMPELDLPDRKAAQEKLVEYIRSENRNVPMLAARFMARQIVFETNKLVAAISGPNKAATSTTDNDYSKPDTDGYQLADHIERWRFLEITPPEAELPIFTELLKATLPGLEQFTTPERHAILVGKMAYNSYGVTFNGGRDDRPVPNGRPEDVEKTRTPYGTHRQIGSALYTVSSYLNHSCNPSARVSFSAGTTELHLVANRDVKKGEAVDIAFVDVKQHPDESIADCRRRRRVELVRGWKFACGCERCEKEAEDVAAEAASKIEGSGEAAAAELASEEPAVQDEAKVEVALRNYEEKPAREHQTAENNGDVE</sequence>
<accession>A0A5C3KZ97</accession>
<dbReference type="InterPro" id="IPR002056">
    <property type="entry name" value="MAS20"/>
</dbReference>
<keyword evidence="4" id="KW-0812">Transmembrane</keyword>
<gene>
    <name evidence="12" type="ORF">FA15DRAFT_667916</name>
</gene>
<dbReference type="Gene3D" id="6.10.140.2220">
    <property type="match status" value="1"/>
</dbReference>
<dbReference type="Pfam" id="PF02064">
    <property type="entry name" value="MAS20"/>
    <property type="match status" value="1"/>
</dbReference>
<feature type="region of interest" description="Disordered" evidence="10">
    <location>
        <begin position="413"/>
        <end position="435"/>
    </location>
</feature>
<evidence type="ECO:0000256" key="2">
    <source>
        <dbReference type="ARBA" id="ARBA00005792"/>
    </source>
</evidence>
<dbReference type="PANTHER" id="PTHR12430:SF0">
    <property type="entry name" value="TRANSLOCASE OF OUTER MITOCHONDRIAL MEMBRANE 20"/>
    <property type="match status" value="1"/>
</dbReference>
<dbReference type="Proteomes" id="UP000307440">
    <property type="component" value="Unassembled WGS sequence"/>
</dbReference>
<evidence type="ECO:0000256" key="1">
    <source>
        <dbReference type="ARBA" id="ARBA00004572"/>
    </source>
</evidence>
<dbReference type="Gene3D" id="1.10.220.160">
    <property type="match status" value="1"/>
</dbReference>
<dbReference type="GO" id="GO:0030943">
    <property type="term" value="F:mitochondrion targeting sequence binding"/>
    <property type="evidence" value="ECO:0007669"/>
    <property type="project" value="TreeGrafter"/>
</dbReference>
<proteinExistence type="inferred from homology"/>
<evidence type="ECO:0000256" key="7">
    <source>
        <dbReference type="ARBA" id="ARBA00022989"/>
    </source>
</evidence>
<dbReference type="AlphaFoldDB" id="A0A5C3KZ97"/>
<evidence type="ECO:0000256" key="3">
    <source>
        <dbReference type="ARBA" id="ARBA00022448"/>
    </source>
</evidence>
<dbReference type="GO" id="GO:0006605">
    <property type="term" value="P:protein targeting"/>
    <property type="evidence" value="ECO:0007669"/>
    <property type="project" value="InterPro"/>
</dbReference>
<dbReference type="Gene3D" id="1.20.960.10">
    <property type="entry name" value="Mitochondrial outer membrane translocase complex, subunit Tom20 domain"/>
    <property type="match status" value="1"/>
</dbReference>
<keyword evidence="13" id="KW-1185">Reference proteome</keyword>
<feature type="compositionally biased region" description="Basic and acidic residues" evidence="10">
    <location>
        <begin position="414"/>
        <end position="432"/>
    </location>
</feature>
<evidence type="ECO:0000256" key="9">
    <source>
        <dbReference type="ARBA" id="ARBA00023136"/>
    </source>
</evidence>
<dbReference type="Pfam" id="PF00856">
    <property type="entry name" value="SET"/>
    <property type="match status" value="1"/>
</dbReference>
<dbReference type="PANTHER" id="PTHR12430">
    <property type="entry name" value="MITOCHONDRIAL IMPORT RECEPTOR SUBUNIT TOM20"/>
    <property type="match status" value="1"/>
</dbReference>
<keyword evidence="7" id="KW-1133">Transmembrane helix</keyword>
<keyword evidence="3" id="KW-0813">Transport</keyword>
<evidence type="ECO:0000256" key="4">
    <source>
        <dbReference type="ARBA" id="ARBA00022692"/>
    </source>
</evidence>
<dbReference type="EMBL" id="ML210180">
    <property type="protein sequence ID" value="TFK25926.1"/>
    <property type="molecule type" value="Genomic_DNA"/>
</dbReference>
<keyword evidence="6" id="KW-0653">Protein transport</keyword>
<dbReference type="GO" id="GO:0005742">
    <property type="term" value="C:mitochondrial outer membrane translocase complex"/>
    <property type="evidence" value="ECO:0007669"/>
    <property type="project" value="InterPro"/>
</dbReference>
<reference evidence="12 13" key="1">
    <citation type="journal article" date="2019" name="Nat. Ecol. Evol.">
        <title>Megaphylogeny resolves global patterns of mushroom evolution.</title>
        <authorList>
            <person name="Varga T."/>
            <person name="Krizsan K."/>
            <person name="Foldi C."/>
            <person name="Dima B."/>
            <person name="Sanchez-Garcia M."/>
            <person name="Sanchez-Ramirez S."/>
            <person name="Szollosi G.J."/>
            <person name="Szarkandi J.G."/>
            <person name="Papp V."/>
            <person name="Albert L."/>
            <person name="Andreopoulos W."/>
            <person name="Angelini C."/>
            <person name="Antonin V."/>
            <person name="Barry K.W."/>
            <person name="Bougher N.L."/>
            <person name="Buchanan P."/>
            <person name="Buyck B."/>
            <person name="Bense V."/>
            <person name="Catcheside P."/>
            <person name="Chovatia M."/>
            <person name="Cooper J."/>
            <person name="Damon W."/>
            <person name="Desjardin D."/>
            <person name="Finy P."/>
            <person name="Geml J."/>
            <person name="Haridas S."/>
            <person name="Hughes K."/>
            <person name="Justo A."/>
            <person name="Karasinski D."/>
            <person name="Kautmanova I."/>
            <person name="Kiss B."/>
            <person name="Kocsube S."/>
            <person name="Kotiranta H."/>
            <person name="LaButti K.M."/>
            <person name="Lechner B.E."/>
            <person name="Liimatainen K."/>
            <person name="Lipzen A."/>
            <person name="Lukacs Z."/>
            <person name="Mihaltcheva S."/>
            <person name="Morgado L.N."/>
            <person name="Niskanen T."/>
            <person name="Noordeloos M.E."/>
            <person name="Ohm R.A."/>
            <person name="Ortiz-Santana B."/>
            <person name="Ovrebo C."/>
            <person name="Racz N."/>
            <person name="Riley R."/>
            <person name="Savchenko A."/>
            <person name="Shiryaev A."/>
            <person name="Soop K."/>
            <person name="Spirin V."/>
            <person name="Szebenyi C."/>
            <person name="Tomsovsky M."/>
            <person name="Tulloss R.E."/>
            <person name="Uehling J."/>
            <person name="Grigoriev I.V."/>
            <person name="Vagvolgyi C."/>
            <person name="Papp T."/>
            <person name="Martin F.M."/>
            <person name="Miettinen O."/>
            <person name="Hibbett D.S."/>
            <person name="Nagy L.G."/>
        </authorList>
    </citation>
    <scope>NUCLEOTIDE SEQUENCE [LARGE SCALE GENOMIC DNA]</scope>
    <source>
        <strain evidence="12 13">CBS 121175</strain>
    </source>
</reference>
<dbReference type="InterPro" id="IPR001214">
    <property type="entry name" value="SET_dom"/>
</dbReference>
<keyword evidence="8" id="KW-0496">Mitochondrion</keyword>
<dbReference type="GO" id="GO:0008320">
    <property type="term" value="F:protein transmembrane transporter activity"/>
    <property type="evidence" value="ECO:0007669"/>
    <property type="project" value="TreeGrafter"/>
</dbReference>
<feature type="domain" description="SET" evidence="11">
    <location>
        <begin position="187"/>
        <end position="483"/>
    </location>
</feature>
<evidence type="ECO:0000313" key="12">
    <source>
        <dbReference type="EMBL" id="TFK25926.1"/>
    </source>
</evidence>
<keyword evidence="9" id="KW-0472">Membrane</keyword>
<dbReference type="CDD" id="cd20071">
    <property type="entry name" value="SET_SMYD"/>
    <property type="match status" value="1"/>
</dbReference>
<dbReference type="Gene3D" id="2.170.270.10">
    <property type="entry name" value="SET domain"/>
    <property type="match status" value="1"/>
</dbReference>
<comment type="similarity">
    <text evidence="2">Belongs to the Tom20 family.</text>
</comment>
<evidence type="ECO:0000256" key="6">
    <source>
        <dbReference type="ARBA" id="ARBA00022927"/>
    </source>
</evidence>
<dbReference type="InterPro" id="IPR023392">
    <property type="entry name" value="Tom20_dom_sf"/>
</dbReference>
<evidence type="ECO:0000256" key="10">
    <source>
        <dbReference type="SAM" id="MobiDB-lite"/>
    </source>
</evidence>
<organism evidence="12 13">
    <name type="scientific">Coprinopsis marcescibilis</name>
    <name type="common">Agaric fungus</name>
    <name type="synonym">Psathyrella marcescibilis</name>
    <dbReference type="NCBI Taxonomy" id="230819"/>
    <lineage>
        <taxon>Eukaryota</taxon>
        <taxon>Fungi</taxon>
        <taxon>Dikarya</taxon>
        <taxon>Basidiomycota</taxon>
        <taxon>Agaricomycotina</taxon>
        <taxon>Agaricomycetes</taxon>
        <taxon>Agaricomycetidae</taxon>
        <taxon>Agaricales</taxon>
        <taxon>Agaricineae</taxon>
        <taxon>Psathyrellaceae</taxon>
        <taxon>Coprinopsis</taxon>
    </lineage>
</organism>
<evidence type="ECO:0000313" key="13">
    <source>
        <dbReference type="Proteomes" id="UP000307440"/>
    </source>
</evidence>
<dbReference type="SUPFAM" id="SSF47157">
    <property type="entry name" value="Mitochondrial import receptor subunit Tom20"/>
    <property type="match status" value="1"/>
</dbReference>
<comment type="subcellular location">
    <subcellularLocation>
        <location evidence="1">Mitochondrion outer membrane</location>
        <topology evidence="1">Single-pass membrane protein</topology>
    </subcellularLocation>
</comment>
<evidence type="ECO:0000256" key="5">
    <source>
        <dbReference type="ARBA" id="ARBA00022787"/>
    </source>
</evidence>